<evidence type="ECO:0000256" key="2">
    <source>
        <dbReference type="ARBA" id="ARBA00023242"/>
    </source>
</evidence>
<dbReference type="Proteomes" id="UP001345219">
    <property type="component" value="Chromosome 3"/>
</dbReference>
<evidence type="ECO:0000313" key="8">
    <source>
        <dbReference type="Proteomes" id="UP001345219"/>
    </source>
</evidence>
<evidence type="ECO:0000259" key="6">
    <source>
        <dbReference type="Pfam" id="PF24868"/>
    </source>
</evidence>
<evidence type="ECO:0000256" key="1">
    <source>
        <dbReference type="ARBA" id="ARBA00004123"/>
    </source>
</evidence>
<dbReference type="InterPro" id="IPR056776">
    <property type="entry name" value="YABBY_N"/>
</dbReference>
<dbReference type="Pfam" id="PF04690">
    <property type="entry name" value="YABBY"/>
    <property type="match status" value="1"/>
</dbReference>
<dbReference type="InterPro" id="IPR006780">
    <property type="entry name" value="YABBY"/>
</dbReference>
<dbReference type="GO" id="GO:0005634">
    <property type="term" value="C:nucleus"/>
    <property type="evidence" value="ECO:0007669"/>
    <property type="project" value="UniProtKB-SubCell"/>
</dbReference>
<comment type="caution">
    <text evidence="7">The sequence shown here is derived from an EMBL/GenBank/DDBJ whole genome shotgun (WGS) entry which is preliminary data.</text>
</comment>
<reference evidence="7 8" key="1">
    <citation type="journal article" date="2023" name="Hortic Res">
        <title>Pangenome of water caltrop reveals structural variations and asymmetric subgenome divergence after allopolyploidization.</title>
        <authorList>
            <person name="Zhang X."/>
            <person name="Chen Y."/>
            <person name="Wang L."/>
            <person name="Yuan Y."/>
            <person name="Fang M."/>
            <person name="Shi L."/>
            <person name="Lu R."/>
            <person name="Comes H.P."/>
            <person name="Ma Y."/>
            <person name="Chen Y."/>
            <person name="Huang G."/>
            <person name="Zhou Y."/>
            <person name="Zheng Z."/>
            <person name="Qiu Y."/>
        </authorList>
    </citation>
    <scope>NUCLEOTIDE SEQUENCE [LARGE SCALE GENOMIC DNA]</scope>
    <source>
        <tissue evidence="7">Roots</tissue>
    </source>
</reference>
<keyword evidence="2" id="KW-0539">Nucleus</keyword>
<organism evidence="7 8">
    <name type="scientific">Trapa incisa</name>
    <dbReference type="NCBI Taxonomy" id="236973"/>
    <lineage>
        <taxon>Eukaryota</taxon>
        <taxon>Viridiplantae</taxon>
        <taxon>Streptophyta</taxon>
        <taxon>Embryophyta</taxon>
        <taxon>Tracheophyta</taxon>
        <taxon>Spermatophyta</taxon>
        <taxon>Magnoliopsida</taxon>
        <taxon>eudicotyledons</taxon>
        <taxon>Gunneridae</taxon>
        <taxon>Pentapetalae</taxon>
        <taxon>rosids</taxon>
        <taxon>malvids</taxon>
        <taxon>Myrtales</taxon>
        <taxon>Lythraceae</taxon>
        <taxon>Trapa</taxon>
    </lineage>
</organism>
<dbReference type="Pfam" id="PF24868">
    <property type="entry name" value="YABBY_N"/>
    <property type="match status" value="1"/>
</dbReference>
<evidence type="ECO:0008006" key="9">
    <source>
        <dbReference type="Google" id="ProtNLM"/>
    </source>
</evidence>
<evidence type="ECO:0000259" key="5">
    <source>
        <dbReference type="Pfam" id="PF04690"/>
    </source>
</evidence>
<feature type="region of interest" description="Disordered" evidence="3">
    <location>
        <begin position="54"/>
        <end position="78"/>
    </location>
</feature>
<dbReference type="GO" id="GO:0045165">
    <property type="term" value="P:cell fate commitment"/>
    <property type="evidence" value="ECO:0007669"/>
    <property type="project" value="TreeGrafter"/>
</dbReference>
<evidence type="ECO:0000313" key="7">
    <source>
        <dbReference type="EMBL" id="KAK4767862.1"/>
    </source>
</evidence>
<dbReference type="GO" id="GO:0048481">
    <property type="term" value="P:plant ovule development"/>
    <property type="evidence" value="ECO:0007669"/>
    <property type="project" value="TreeGrafter"/>
</dbReference>
<dbReference type="PANTHER" id="PTHR31675">
    <property type="entry name" value="PROTEIN YABBY 6-RELATED"/>
    <property type="match status" value="1"/>
</dbReference>
<dbReference type="EMBL" id="JAXIOK010000006">
    <property type="protein sequence ID" value="KAK4767862.1"/>
    <property type="molecule type" value="Genomic_DNA"/>
</dbReference>
<accession>A0AAN7KK75</accession>
<gene>
    <name evidence="7" type="ORF">SAY87_003003</name>
</gene>
<dbReference type="GO" id="GO:0009944">
    <property type="term" value="P:polarity specification of adaxial/abaxial axis"/>
    <property type="evidence" value="ECO:0007669"/>
    <property type="project" value="TreeGrafter"/>
</dbReference>
<evidence type="ECO:0000256" key="4">
    <source>
        <dbReference type="SAM" id="SignalP"/>
    </source>
</evidence>
<proteinExistence type="predicted"/>
<protein>
    <recommendedName>
        <fullName evidence="9">Axial regulator YABBY 4</fullName>
    </recommendedName>
</protein>
<evidence type="ECO:0000256" key="3">
    <source>
        <dbReference type="SAM" id="MobiDB-lite"/>
    </source>
</evidence>
<dbReference type="PANTHER" id="PTHR31675:SF8">
    <property type="entry name" value="AXIAL REGULATOR YABBY 4"/>
    <property type="match status" value="1"/>
</dbReference>
<dbReference type="AlphaFoldDB" id="A0AAN7KK75"/>
<feature type="domain" description="YABBY N-terminal" evidence="6">
    <location>
        <begin position="5"/>
        <end position="38"/>
    </location>
</feature>
<sequence length="238" mass="26827">MNGLVQVSVLSCSLSSVVSVRCGHCSNLLSVDMMQLIQPTYMILSNVQEKEVYPTETAGTSVDSERPSPSLVNSNSHKEDEHLTCMNRIVNKLELILLVTGEYTINFGEEIKRLKSQNPNLVHKEAFAQASKNWVRFPPNQNKEDGEHSMAQERGKNAIIIPHAAEVHEQGNGDFIWEKTPFEGQPPTKRKKRFLILGFKELVARMGPFRVVTLVFFWPSAQQSQNAYLNCGRTDIPE</sequence>
<feature type="chain" id="PRO_5043027933" description="Axial regulator YABBY 4" evidence="4">
    <location>
        <begin position="20"/>
        <end position="238"/>
    </location>
</feature>
<keyword evidence="4" id="KW-0732">Signal</keyword>
<keyword evidence="8" id="KW-1185">Reference proteome</keyword>
<dbReference type="InterPro" id="IPR056775">
    <property type="entry name" value="YABBY_C"/>
</dbReference>
<name>A0AAN7KK75_9MYRT</name>
<feature type="domain" description="YABBY protein C-terminal" evidence="5">
    <location>
        <begin position="104"/>
        <end position="143"/>
    </location>
</feature>
<feature type="signal peptide" evidence="4">
    <location>
        <begin position="1"/>
        <end position="19"/>
    </location>
</feature>
<comment type="subcellular location">
    <subcellularLocation>
        <location evidence="1">Nucleus</location>
    </subcellularLocation>
</comment>